<dbReference type="EMBL" id="JBEUOH010000021">
    <property type="protein sequence ID" value="KAL0868699.1"/>
    <property type="molecule type" value="Genomic_DNA"/>
</dbReference>
<evidence type="ECO:0000256" key="2">
    <source>
        <dbReference type="ARBA" id="ARBA00024195"/>
    </source>
</evidence>
<evidence type="ECO:0000256" key="1">
    <source>
        <dbReference type="ARBA" id="ARBA00023157"/>
    </source>
</evidence>
<keyword evidence="8" id="KW-1185">Reference proteome</keyword>
<dbReference type="PROSITE" id="PS00134">
    <property type="entry name" value="TRYPSIN_HIS"/>
    <property type="match status" value="1"/>
</dbReference>
<gene>
    <name evidence="7" type="ORF">ABMA27_008143</name>
</gene>
<dbReference type="Pfam" id="PF00089">
    <property type="entry name" value="Trypsin"/>
    <property type="match status" value="1"/>
</dbReference>
<evidence type="ECO:0000313" key="7">
    <source>
        <dbReference type="EMBL" id="KAL0868699.1"/>
    </source>
</evidence>
<keyword evidence="3" id="KW-0378">Hydrolase</keyword>
<keyword evidence="4" id="KW-1133">Transmembrane helix</keyword>
<protein>
    <recommendedName>
        <fullName evidence="6">Peptidase S1 domain-containing protein</fullName>
    </recommendedName>
</protein>
<dbReference type="InterPro" id="IPR033116">
    <property type="entry name" value="TRYPSIN_SER"/>
</dbReference>
<keyword evidence="3" id="KW-0645">Protease</keyword>
<organism evidence="7 8">
    <name type="scientific">Loxostege sticticalis</name>
    <name type="common">Beet webworm moth</name>
    <dbReference type="NCBI Taxonomy" id="481309"/>
    <lineage>
        <taxon>Eukaryota</taxon>
        <taxon>Metazoa</taxon>
        <taxon>Ecdysozoa</taxon>
        <taxon>Arthropoda</taxon>
        <taxon>Hexapoda</taxon>
        <taxon>Insecta</taxon>
        <taxon>Pterygota</taxon>
        <taxon>Neoptera</taxon>
        <taxon>Endopterygota</taxon>
        <taxon>Lepidoptera</taxon>
        <taxon>Glossata</taxon>
        <taxon>Ditrysia</taxon>
        <taxon>Pyraloidea</taxon>
        <taxon>Crambidae</taxon>
        <taxon>Pyraustinae</taxon>
        <taxon>Loxostege</taxon>
    </lineage>
</organism>
<evidence type="ECO:0000256" key="3">
    <source>
        <dbReference type="RuleBase" id="RU363034"/>
    </source>
</evidence>
<keyword evidence="5" id="KW-0732">Signal</keyword>
<feature type="domain" description="Peptidase S1" evidence="6">
    <location>
        <begin position="37"/>
        <end position="288"/>
    </location>
</feature>
<dbReference type="PROSITE" id="PS00135">
    <property type="entry name" value="TRYPSIN_SER"/>
    <property type="match status" value="1"/>
</dbReference>
<keyword evidence="4" id="KW-0472">Membrane</keyword>
<keyword evidence="3" id="KW-0720">Serine protease</keyword>
<dbReference type="InterPro" id="IPR001254">
    <property type="entry name" value="Trypsin_dom"/>
</dbReference>
<dbReference type="PRINTS" id="PR00722">
    <property type="entry name" value="CHYMOTRYPSIN"/>
</dbReference>
<dbReference type="InterPro" id="IPR043504">
    <property type="entry name" value="Peptidase_S1_PA_chymotrypsin"/>
</dbReference>
<dbReference type="PANTHER" id="PTHR24256">
    <property type="entry name" value="TRYPTASE-RELATED"/>
    <property type="match status" value="1"/>
</dbReference>
<keyword evidence="4" id="KW-0812">Transmembrane</keyword>
<sequence length="338" mass="38066">MNFRTLLVLLIHSVMGELDRRVITSLKYSMYRVKTTIVNGEPATNDKVPYIVSIKEPQAMVTAQDVFWTNLCGGSIIGEQKVLTAAHCFEGSNYYYANNPHVLGVFAGTTKTSITHSGLTETREDLQVRRIKYVVLHRKFHFPSNDIALVFVNVPWNYTDSVNFIVPAKRDLENYYQCVASGYGRIGYAYGQPESDVLLVARIRPMSKWQCSTLWQMNMNTFVCTSSEVSDVARGDSGGPLACFDTGDPVEPPGKELLVGVVSGKNFDQTTLFTRVSAYHDWIERGGNLGCRLTPTVFTIIWIILIYLLFLLYSQLIAKRQWRISLKCKEINSIASIS</sequence>
<dbReference type="PROSITE" id="PS50240">
    <property type="entry name" value="TRYPSIN_DOM"/>
    <property type="match status" value="1"/>
</dbReference>
<dbReference type="Proteomes" id="UP001549920">
    <property type="component" value="Unassembled WGS sequence"/>
</dbReference>
<comment type="caution">
    <text evidence="7">The sequence shown here is derived from an EMBL/GenBank/DDBJ whole genome shotgun (WGS) entry which is preliminary data.</text>
</comment>
<feature type="signal peptide" evidence="5">
    <location>
        <begin position="1"/>
        <end position="16"/>
    </location>
</feature>
<keyword evidence="1" id="KW-1015">Disulfide bond</keyword>
<dbReference type="CDD" id="cd00190">
    <property type="entry name" value="Tryp_SPc"/>
    <property type="match status" value="1"/>
</dbReference>
<dbReference type="SUPFAM" id="SSF50494">
    <property type="entry name" value="Trypsin-like serine proteases"/>
    <property type="match status" value="1"/>
</dbReference>
<reference evidence="7 8" key="1">
    <citation type="submission" date="2024-06" db="EMBL/GenBank/DDBJ databases">
        <title>A chromosome-level genome assembly of beet webworm, Loxostege sticticalis.</title>
        <authorList>
            <person name="Zhang Y."/>
        </authorList>
    </citation>
    <scope>NUCLEOTIDE SEQUENCE [LARGE SCALE GENOMIC DNA]</scope>
    <source>
        <strain evidence="7">AQ026</strain>
        <tissue evidence="7">Whole body</tissue>
    </source>
</reference>
<dbReference type="SMART" id="SM00020">
    <property type="entry name" value="Tryp_SPc"/>
    <property type="match status" value="1"/>
</dbReference>
<name>A0ABR3HE32_LOXSC</name>
<dbReference type="InterPro" id="IPR001314">
    <property type="entry name" value="Peptidase_S1A"/>
</dbReference>
<evidence type="ECO:0000259" key="6">
    <source>
        <dbReference type="PROSITE" id="PS50240"/>
    </source>
</evidence>
<dbReference type="InterPro" id="IPR018114">
    <property type="entry name" value="TRYPSIN_HIS"/>
</dbReference>
<evidence type="ECO:0000256" key="4">
    <source>
        <dbReference type="SAM" id="Phobius"/>
    </source>
</evidence>
<dbReference type="InterPro" id="IPR051487">
    <property type="entry name" value="Ser/Thr_Proteases_Immune/Dev"/>
</dbReference>
<evidence type="ECO:0000256" key="5">
    <source>
        <dbReference type="SAM" id="SignalP"/>
    </source>
</evidence>
<feature type="transmembrane region" description="Helical" evidence="4">
    <location>
        <begin position="293"/>
        <end position="313"/>
    </location>
</feature>
<accession>A0ABR3HE32</accession>
<proteinExistence type="inferred from homology"/>
<dbReference type="InterPro" id="IPR009003">
    <property type="entry name" value="Peptidase_S1_PA"/>
</dbReference>
<evidence type="ECO:0000313" key="8">
    <source>
        <dbReference type="Proteomes" id="UP001549920"/>
    </source>
</evidence>
<comment type="similarity">
    <text evidence="2">Belongs to the peptidase S1 family. CLIP subfamily.</text>
</comment>
<feature type="chain" id="PRO_5046068904" description="Peptidase S1 domain-containing protein" evidence="5">
    <location>
        <begin position="17"/>
        <end position="338"/>
    </location>
</feature>
<dbReference type="Gene3D" id="2.40.10.10">
    <property type="entry name" value="Trypsin-like serine proteases"/>
    <property type="match status" value="1"/>
</dbReference>